<organism evidence="1 2">
    <name type="scientific">Parascaris equorum</name>
    <name type="common">Equine roundworm</name>
    <dbReference type="NCBI Taxonomy" id="6256"/>
    <lineage>
        <taxon>Eukaryota</taxon>
        <taxon>Metazoa</taxon>
        <taxon>Ecdysozoa</taxon>
        <taxon>Nematoda</taxon>
        <taxon>Chromadorea</taxon>
        <taxon>Rhabditida</taxon>
        <taxon>Spirurina</taxon>
        <taxon>Ascaridomorpha</taxon>
        <taxon>Ascaridoidea</taxon>
        <taxon>Ascarididae</taxon>
        <taxon>Parascaris</taxon>
    </lineage>
</organism>
<protein>
    <submittedName>
        <fullName evidence="2">Uncharacterized protein</fullName>
    </submittedName>
</protein>
<reference evidence="2" key="1">
    <citation type="submission" date="2022-11" db="UniProtKB">
        <authorList>
            <consortium name="WormBaseParasite"/>
        </authorList>
    </citation>
    <scope>IDENTIFICATION</scope>
</reference>
<proteinExistence type="predicted"/>
<evidence type="ECO:0000313" key="1">
    <source>
        <dbReference type="Proteomes" id="UP000887564"/>
    </source>
</evidence>
<evidence type="ECO:0000313" key="2">
    <source>
        <dbReference type="WBParaSite" id="PEQ_0000962801-mRNA-1"/>
    </source>
</evidence>
<accession>A0A914RTH9</accession>
<dbReference type="AlphaFoldDB" id="A0A914RTH9"/>
<sequence length="116" mass="13397">MHFAPVVFLFSIIRLAENNKKKKEFARAFGLFKHDGIVSGLVPSHIYFFLFSSADTYAMLTFFDLYVEQFILSQNFALIMSLRPFKSNSQNLKAAFSGLRFINSRKAHRSEIEPHV</sequence>
<name>A0A914RTH9_PAREQ</name>
<dbReference type="Proteomes" id="UP000887564">
    <property type="component" value="Unplaced"/>
</dbReference>
<keyword evidence="1" id="KW-1185">Reference proteome</keyword>
<dbReference type="WBParaSite" id="PEQ_0000962801-mRNA-1">
    <property type="protein sequence ID" value="PEQ_0000962801-mRNA-1"/>
    <property type="gene ID" value="PEQ_0000962801"/>
</dbReference>